<protein>
    <recommendedName>
        <fullName evidence="3">Exonuclease</fullName>
    </recommendedName>
</protein>
<organism evidence="1 2">
    <name type="scientific">Aurantimicrobium minutum</name>
    <dbReference type="NCBI Taxonomy" id="708131"/>
    <lineage>
        <taxon>Bacteria</taxon>
        <taxon>Bacillati</taxon>
        <taxon>Actinomycetota</taxon>
        <taxon>Actinomycetes</taxon>
        <taxon>Micrococcales</taxon>
        <taxon>Microbacteriaceae</taxon>
        <taxon>Aurantimicrobium</taxon>
    </lineage>
</organism>
<dbReference type="Proteomes" id="UP000243847">
    <property type="component" value="Chromosome sequence1"/>
</dbReference>
<dbReference type="EMBL" id="AP017457">
    <property type="protein sequence ID" value="BAU99629.1"/>
    <property type="molecule type" value="Genomic_DNA"/>
</dbReference>
<dbReference type="SUPFAM" id="SSF56300">
    <property type="entry name" value="Metallo-dependent phosphatases"/>
    <property type="match status" value="1"/>
</dbReference>
<dbReference type="KEGG" id="amin:AUMI_110870"/>
<dbReference type="RefSeq" id="WP_096382274.1">
    <property type="nucleotide sequence ID" value="NZ_AP017457.1"/>
</dbReference>
<dbReference type="AlphaFoldDB" id="A0A173LXN7"/>
<accession>A0A173LXN7</accession>
<gene>
    <name evidence="1" type="ORF">AUMI_110870</name>
</gene>
<proteinExistence type="predicted"/>
<sequence length="377" mass="42125">MAFSEHEENLQYAQFPEEWRARHVIRGDEGEMVTGPIAPVATDNDLLIQFGYDPDEIEIVGTVNQWRKQLPNGEWRVSYYFKHRPKKTSLDLPTLYQAAAKRKLPKVKGDRKEQTVVVALSDMQIGKTGSRGGTPELLERLHETRSRLEHYLKSNKPESLVLAEVGDLFEGFESGGNPMFTNDLSLAQQMDMAATEVYEFVKLMTRFGHVDVLTVPSNHTAWRNGKQNLGNPQDDLGLFVHQQVEKIAKAAGLDATWHYPAPYDEAIIHSVRGTTLGVVHGNQYGPGGAPLYWAKQQHGGQPIGSADILLSGHYHVLTIIPTGRNPYTARSKWWLQAPTIDNGSDWFRNKAGQDSDPGLLVFAINDDGFDLQSLAVI</sequence>
<dbReference type="OrthoDB" id="3953473at2"/>
<dbReference type="InterPro" id="IPR029052">
    <property type="entry name" value="Metallo-depent_PP-like"/>
</dbReference>
<dbReference type="GeneID" id="80452279"/>
<reference evidence="1 2" key="1">
    <citation type="journal article" date="2016" name="Genome Announc.">
        <title>Complete Genome Sequence of Aurantimicrobium minutum Type Strain KNCT, a Planktonic Ultramicrobacterium Isolated from River Water.</title>
        <authorList>
            <person name="Nakai R."/>
            <person name="Fujisawa T."/>
            <person name="Nakamura Y."/>
            <person name="Nishide H."/>
            <person name="Uchiyama I."/>
            <person name="Baba T."/>
            <person name="Toyoda A."/>
            <person name="Fujiyama A."/>
            <person name="Naganuma T."/>
            <person name="Niki H."/>
        </authorList>
    </citation>
    <scope>NUCLEOTIDE SEQUENCE [LARGE SCALE GENOMIC DNA]</scope>
    <source>
        <strain evidence="1 2">KNC</strain>
    </source>
</reference>
<name>A0A173LXN7_9MICO</name>
<evidence type="ECO:0008006" key="3">
    <source>
        <dbReference type="Google" id="ProtNLM"/>
    </source>
</evidence>
<evidence type="ECO:0000313" key="2">
    <source>
        <dbReference type="Proteomes" id="UP000243847"/>
    </source>
</evidence>
<evidence type="ECO:0000313" key="1">
    <source>
        <dbReference type="EMBL" id="BAU99629.1"/>
    </source>
</evidence>